<proteinExistence type="predicted"/>
<organism evidence="2 3">
    <name type="scientific">Symbiodinium necroappetens</name>
    <dbReference type="NCBI Taxonomy" id="1628268"/>
    <lineage>
        <taxon>Eukaryota</taxon>
        <taxon>Sar</taxon>
        <taxon>Alveolata</taxon>
        <taxon>Dinophyceae</taxon>
        <taxon>Suessiales</taxon>
        <taxon>Symbiodiniaceae</taxon>
        <taxon>Symbiodinium</taxon>
    </lineage>
</organism>
<gene>
    <name evidence="2" type="ORF">SNEC2469_LOCUS25086</name>
</gene>
<dbReference type="EMBL" id="CAJNJA010049030">
    <property type="protein sequence ID" value="CAE7835271.1"/>
    <property type="molecule type" value="Genomic_DNA"/>
</dbReference>
<evidence type="ECO:0000313" key="2">
    <source>
        <dbReference type="EMBL" id="CAE7835271.1"/>
    </source>
</evidence>
<dbReference type="SUPFAM" id="SSF49899">
    <property type="entry name" value="Concanavalin A-like lectins/glucanases"/>
    <property type="match status" value="1"/>
</dbReference>
<reference evidence="2" key="1">
    <citation type="submission" date="2021-02" db="EMBL/GenBank/DDBJ databases">
        <authorList>
            <person name="Dougan E. K."/>
            <person name="Rhodes N."/>
            <person name="Thang M."/>
            <person name="Chan C."/>
        </authorList>
    </citation>
    <scope>NUCLEOTIDE SEQUENCE</scope>
</reference>
<name>A0A812ZMH0_9DINO</name>
<evidence type="ECO:0000256" key="1">
    <source>
        <dbReference type="SAM" id="MobiDB-lite"/>
    </source>
</evidence>
<evidence type="ECO:0000313" key="3">
    <source>
        <dbReference type="Proteomes" id="UP000601435"/>
    </source>
</evidence>
<dbReference type="Gene3D" id="2.60.120.200">
    <property type="match status" value="1"/>
</dbReference>
<protein>
    <recommendedName>
        <fullName evidence="4">LamG-like jellyroll fold domain-containing protein</fullName>
    </recommendedName>
</protein>
<evidence type="ECO:0008006" key="4">
    <source>
        <dbReference type="Google" id="ProtNLM"/>
    </source>
</evidence>
<dbReference type="OrthoDB" id="414009at2759"/>
<dbReference type="Proteomes" id="UP000601435">
    <property type="component" value="Unassembled WGS sequence"/>
</dbReference>
<dbReference type="AlphaFoldDB" id="A0A812ZMH0"/>
<sequence>RARSTGLPKQRYSEQGEAVNPWLDPPEIRAPRGRRWTHKGPALSAGVRREVRMFLHNSKHFENDFSGWQMPFPFELPSGVPCPICTLGECGDVNDPTYRPKYPEVRAAIEEVVVQQSLQLLAQPDSKGIKTYVSVGPGLLAQDWIILEKLRAAAVQPCRAVFVELRTASPALACEGRRFSAEEDGIDLSQLGFASPLGPEFSFSAYVTFESASCGSRLFDFGNFDDEEQDNIFVDVLPSPSGDPNDAGTLVFNVRRGSEEDVQMIAAGGAWVVGQPHLYLFTVSATGMMRIYIDGQLAIAQQGHPPKRLERTHLYVGKSAASSKVFCGEMRKIQVWDYCVDSASVDGVFADETERAFTQFSAWFAQDLTVYSFASLASYAAAVVEDRRFEADLLLQVDVQEEIDGYDDFVKKVLGPQGIALTLGGPGKSWRREGAKVIEFPVQNEILQKIEAKTRLPWVFFGPGKVGHSHFCEEESRFLRLSGWPAGRYKRKRRAWQAERC</sequence>
<keyword evidence="3" id="KW-1185">Reference proteome</keyword>
<dbReference type="Pfam" id="PF13385">
    <property type="entry name" value="Laminin_G_3"/>
    <property type="match status" value="1"/>
</dbReference>
<feature type="non-terminal residue" evidence="2">
    <location>
        <position position="1"/>
    </location>
</feature>
<accession>A0A812ZMH0</accession>
<feature type="region of interest" description="Disordered" evidence="1">
    <location>
        <begin position="1"/>
        <end position="39"/>
    </location>
</feature>
<comment type="caution">
    <text evidence="2">The sequence shown here is derived from an EMBL/GenBank/DDBJ whole genome shotgun (WGS) entry which is preliminary data.</text>
</comment>
<dbReference type="InterPro" id="IPR013320">
    <property type="entry name" value="ConA-like_dom_sf"/>
</dbReference>